<dbReference type="InterPro" id="IPR003034">
    <property type="entry name" value="SAP_dom"/>
</dbReference>
<feature type="region of interest" description="Disordered" evidence="5">
    <location>
        <begin position="1285"/>
        <end position="1307"/>
    </location>
</feature>
<dbReference type="InterPro" id="IPR004038">
    <property type="entry name" value="Ribosomal_eL8/eL30/eS12/Gad45"/>
</dbReference>
<feature type="compositionally biased region" description="Basic and acidic residues" evidence="5">
    <location>
        <begin position="413"/>
        <end position="424"/>
    </location>
</feature>
<gene>
    <name evidence="8" type="ORF">SASPL_151882</name>
</gene>
<dbReference type="SUPFAM" id="SSF48464">
    <property type="entry name" value="ENTH/VHS domain"/>
    <property type="match status" value="1"/>
</dbReference>
<evidence type="ECO:0000256" key="4">
    <source>
        <dbReference type="ARBA" id="ARBA00023274"/>
    </source>
</evidence>
<protein>
    <recommendedName>
        <fullName evidence="10">Large subunit ribosomal protein L30e</fullName>
    </recommendedName>
</protein>
<dbReference type="PROSITE" id="PS51391">
    <property type="entry name" value="CID"/>
    <property type="match status" value="1"/>
</dbReference>
<dbReference type="InterPro" id="IPR035979">
    <property type="entry name" value="RBD_domain_sf"/>
</dbReference>
<feature type="compositionally biased region" description="Low complexity" evidence="5">
    <location>
        <begin position="567"/>
        <end position="589"/>
    </location>
</feature>
<dbReference type="PANTHER" id="PTHR47031:SF3">
    <property type="entry name" value="SAP DOMAIN-CONTAINING PROTEIN"/>
    <property type="match status" value="1"/>
</dbReference>
<dbReference type="SMART" id="SM00582">
    <property type="entry name" value="RPR"/>
    <property type="match status" value="1"/>
</dbReference>
<organism evidence="8">
    <name type="scientific">Salvia splendens</name>
    <name type="common">Scarlet sage</name>
    <dbReference type="NCBI Taxonomy" id="180675"/>
    <lineage>
        <taxon>Eukaryota</taxon>
        <taxon>Viridiplantae</taxon>
        <taxon>Streptophyta</taxon>
        <taxon>Embryophyta</taxon>
        <taxon>Tracheophyta</taxon>
        <taxon>Spermatophyta</taxon>
        <taxon>Magnoliopsida</taxon>
        <taxon>eudicotyledons</taxon>
        <taxon>Gunneridae</taxon>
        <taxon>Pentapetalae</taxon>
        <taxon>asterids</taxon>
        <taxon>lamiids</taxon>
        <taxon>Lamiales</taxon>
        <taxon>Lamiaceae</taxon>
        <taxon>Nepetoideae</taxon>
        <taxon>Mentheae</taxon>
        <taxon>Salviinae</taxon>
        <taxon>Salvia</taxon>
        <taxon>Salvia subgen. Calosphace</taxon>
        <taxon>core Calosphace</taxon>
    </lineage>
</organism>
<feature type="compositionally biased region" description="Polar residues" evidence="5">
    <location>
        <begin position="433"/>
        <end position="452"/>
    </location>
</feature>
<reference evidence="8" key="1">
    <citation type="submission" date="2018-01" db="EMBL/GenBank/DDBJ databases">
        <authorList>
            <person name="Mao J.F."/>
        </authorList>
    </citation>
    <scope>NUCLEOTIDE SEQUENCE</scope>
    <source>
        <strain evidence="8">Huo1</strain>
        <tissue evidence="8">Leaf</tissue>
    </source>
</reference>
<feature type="compositionally biased region" description="Polar residues" evidence="5">
    <location>
        <begin position="201"/>
        <end position="210"/>
    </location>
</feature>
<evidence type="ECO:0000256" key="5">
    <source>
        <dbReference type="SAM" id="MobiDB-lite"/>
    </source>
</evidence>
<feature type="region of interest" description="Disordered" evidence="5">
    <location>
        <begin position="413"/>
        <end position="486"/>
    </location>
</feature>
<feature type="region of interest" description="Disordered" evidence="5">
    <location>
        <begin position="1107"/>
        <end position="1138"/>
    </location>
</feature>
<dbReference type="Pfam" id="PF02037">
    <property type="entry name" value="SAP"/>
    <property type="match status" value="1"/>
</dbReference>
<dbReference type="InterPro" id="IPR029064">
    <property type="entry name" value="Ribosomal_eL30-like_sf"/>
</dbReference>
<feature type="compositionally biased region" description="Basic and acidic residues" evidence="5">
    <location>
        <begin position="278"/>
        <end position="348"/>
    </location>
</feature>
<feature type="region of interest" description="Disordered" evidence="5">
    <location>
        <begin position="567"/>
        <end position="649"/>
    </location>
</feature>
<dbReference type="SUPFAM" id="SSF68906">
    <property type="entry name" value="SAP domain"/>
    <property type="match status" value="1"/>
</dbReference>
<keyword evidence="9" id="KW-1185">Reference proteome</keyword>
<dbReference type="GO" id="GO:0003735">
    <property type="term" value="F:structural constituent of ribosome"/>
    <property type="evidence" value="ECO:0007669"/>
    <property type="project" value="InterPro"/>
</dbReference>
<sequence length="1387" mass="152420">MSSPYVKIGNRTVDQLKVTELREELKRRRLTSSGLKQDLVKRLDEALRIEMQSLEEAQDEPSQPEVPVEKENAVTDVNDSAKAFTGRDIDIVVTIDDSRGSSGEGKVIETGLVQGTEFAGLEGGQVPEPSFVETTEVEKITEPVKILEESNSQDHGTNEDADATILLNADGSMQEDAKVELSAPNTNEGIQSTEQRENDDSSTLEPGSSVQTLKYQVSAVDPNLGFQVTSDSVSTESVSIIEKNELKIDVINDNVKLELDVKPGTVQQSPNVAVPDGGESHPMDVEEPLDKNNVKDGLDIKDVKEPLDKNDDKVDLDIKDVEELHDVKSIDSGDADPPEKLSLDRSSGDDSMEEDIMESKQMDGKSDSFTENVENSGTPSVKEEDHVDVVGHDKPVEMETASGPTSVKRKFQDKEAVGNHDAEKKVRRWNTEGLKSSEPQSGSITPKGSSEPSFKPITGANSLANVEEAPKERVVPPSSKPPTNSLRIDHFLRPFTLKAVQELLGKTGTVTSFWMDHIKTHCFVSYSSVEEALETRNAVYNLQWPTNGGRLLVAEFVDPQEVKSRVEAPLASPAAPSPTTVPTQSPSVAQPSPRQQLMKQQIPPPLPPPPLSNPPPQVRERLHPPREQPVPARDRLNLPPPPPLPAAEKVVDPPIVTLDDLFRKTKAPPRIYYLPLSDEVVASKLKTPGKNVTQSAGDKCRMFRCWFSHGSHLRLIPTKELGRFSRIRVSHSSPPLALQQTPATMVAAKKTKKTHESINNRLALVMKSGKYTLGYKTVLKTLRNSKGKLILISNNCPPLRKSEIEYYAMLAKIGVHHYNGNNVDLGTACGKYFRVSCLSIVDPGDSDIIKSLPEVYFKAELVVTTWDRQFHSSEIAQKVPLLYLANDILQNSKRKGNEFVTEFWKVLPSALKELESKGDDRGKNVVSRLVGIWEERRVFGSQAKRLRDAMLGEELPPPLELRKKRSRSVRIVKKDSRSIKTKLSIGGTAEKIVSAFHSVFSEHNSEDEELSKCKSAVHRVKKMEKDVDVALTKAKDPSRKALAKELEEEESTLNQCIEKLKEVENNRTALVAQLRDALHEQESELENVRTQMQVAQAQVEEATHMRKQLNEDRVFDSKPSTTPTDANPNSEQSSKKSAAAIAAEVADRLAASTSSQYIMSSVLSSFAAEAAKGAGLTPSSTSTTSFSSSQSKSENPPVSDPKAYMAAQINPSQNPYPTVMAQPSMQVPNSQALYHSVPNQPSMQYMQPGSYDYSGLSPMPPGPPPPAPPSYMVNPMVQMLPMGHQPSTVPQQQPMSVSQQQPPPPAGFRPLAPTQAPGMFPFWHSAVDGQSSLSYVGPNSPGYYNCDHVDPKGSNLHFGIEVVVRRAKKLSMEGHSEMECSADFVAV</sequence>
<dbReference type="Pfam" id="PF01248">
    <property type="entry name" value="Ribosomal_L7Ae"/>
    <property type="match status" value="1"/>
</dbReference>
<dbReference type="GO" id="GO:0005634">
    <property type="term" value="C:nucleus"/>
    <property type="evidence" value="ECO:0007669"/>
    <property type="project" value="UniProtKB-ARBA"/>
</dbReference>
<feature type="region of interest" description="Disordered" evidence="5">
    <location>
        <begin position="1174"/>
        <end position="1202"/>
    </location>
</feature>
<dbReference type="InterPro" id="IPR006569">
    <property type="entry name" value="CID_dom"/>
</dbReference>
<keyword evidence="2" id="KW-0507">mRNA processing</keyword>
<evidence type="ECO:0000313" key="9">
    <source>
        <dbReference type="Proteomes" id="UP000298416"/>
    </source>
</evidence>
<dbReference type="InterPro" id="IPR036361">
    <property type="entry name" value="SAP_dom_sf"/>
</dbReference>
<dbReference type="CDD" id="cd12432">
    <property type="entry name" value="RRM_ACINU"/>
    <property type="match status" value="1"/>
</dbReference>
<dbReference type="InterPro" id="IPR034257">
    <property type="entry name" value="Acinus_RRM"/>
</dbReference>
<feature type="compositionally biased region" description="Basic and acidic residues" evidence="5">
    <location>
        <begin position="618"/>
        <end position="636"/>
    </location>
</feature>
<dbReference type="Gene3D" id="3.30.1330.30">
    <property type="match status" value="1"/>
</dbReference>
<feature type="compositionally biased region" description="Polar residues" evidence="5">
    <location>
        <begin position="1118"/>
        <end position="1136"/>
    </location>
</feature>
<dbReference type="Pfam" id="PF16294">
    <property type="entry name" value="RSB_motif"/>
    <property type="match status" value="1"/>
</dbReference>
<dbReference type="PROSITE" id="PS00709">
    <property type="entry name" value="RIBOSOMAL_L30E_1"/>
    <property type="match status" value="1"/>
</dbReference>
<feature type="compositionally biased region" description="Basic and acidic residues" evidence="5">
    <location>
        <begin position="357"/>
        <end position="368"/>
    </location>
</feature>
<feature type="compositionally biased region" description="Low complexity" evidence="5">
    <location>
        <begin position="1177"/>
        <end position="1193"/>
    </location>
</feature>
<name>A0A8X8W277_SALSN</name>
<evidence type="ECO:0000259" key="7">
    <source>
        <dbReference type="PROSITE" id="PS51391"/>
    </source>
</evidence>
<feature type="compositionally biased region" description="Low complexity" evidence="5">
    <location>
        <begin position="1285"/>
        <end position="1300"/>
    </location>
</feature>
<feature type="region of interest" description="Disordered" evidence="5">
    <location>
        <begin position="170"/>
        <end position="210"/>
    </location>
</feature>
<dbReference type="GO" id="GO:0006397">
    <property type="term" value="P:mRNA processing"/>
    <property type="evidence" value="ECO:0007669"/>
    <property type="project" value="UniProtKB-KW"/>
</dbReference>
<dbReference type="SUPFAM" id="SSF55315">
    <property type="entry name" value="L30e-like"/>
    <property type="match status" value="1"/>
</dbReference>
<evidence type="ECO:0000256" key="1">
    <source>
        <dbReference type="ARBA" id="ARBA00007326"/>
    </source>
</evidence>
<comment type="caution">
    <text evidence="8">The sequence shown here is derived from an EMBL/GenBank/DDBJ whole genome shotgun (WGS) entry which is preliminary data.</text>
</comment>
<evidence type="ECO:0000259" key="6">
    <source>
        <dbReference type="PROSITE" id="PS50800"/>
    </source>
</evidence>
<feature type="region of interest" description="Disordered" evidence="5">
    <location>
        <begin position="266"/>
        <end position="387"/>
    </location>
</feature>
<feature type="compositionally biased region" description="Basic and acidic residues" evidence="5">
    <location>
        <begin position="1107"/>
        <end position="1116"/>
    </location>
</feature>
<dbReference type="PROSITE" id="PS00993">
    <property type="entry name" value="RIBOSOMAL_L30E_2"/>
    <property type="match status" value="1"/>
</dbReference>
<proteinExistence type="inferred from homology"/>
<feature type="domain" description="SAP" evidence="6">
    <location>
        <begin position="13"/>
        <end position="47"/>
    </location>
</feature>
<dbReference type="PANTHER" id="PTHR47031">
    <property type="entry name" value="SAP DNA-BINDING DOMAIN-CONTAINING PROTEIN"/>
    <property type="match status" value="1"/>
</dbReference>
<feature type="compositionally biased region" description="Polar residues" evidence="5">
    <location>
        <begin position="183"/>
        <end position="193"/>
    </location>
</feature>
<comment type="similarity">
    <text evidence="1">Belongs to the eukaryotic ribosomal protein eL30 family.</text>
</comment>
<dbReference type="NCBIfam" id="NF002172">
    <property type="entry name" value="PRK01018.1"/>
    <property type="match status" value="1"/>
</dbReference>
<dbReference type="Gene3D" id="1.10.720.30">
    <property type="entry name" value="SAP domain"/>
    <property type="match status" value="1"/>
</dbReference>
<evidence type="ECO:0000256" key="2">
    <source>
        <dbReference type="ARBA" id="ARBA00022664"/>
    </source>
</evidence>
<dbReference type="Pfam" id="PF04818">
    <property type="entry name" value="CID"/>
    <property type="match status" value="1"/>
</dbReference>
<accession>A0A8X8W277</accession>
<reference evidence="8" key="2">
    <citation type="submission" date="2020-08" db="EMBL/GenBank/DDBJ databases">
        <title>Plant Genome Project.</title>
        <authorList>
            <person name="Zhang R.-G."/>
        </authorList>
    </citation>
    <scope>NUCLEOTIDE SEQUENCE</scope>
    <source>
        <strain evidence="8">Huo1</strain>
        <tissue evidence="8">Leaf</tissue>
    </source>
</reference>
<dbReference type="CDD" id="cd16981">
    <property type="entry name" value="CID_RPRD_like"/>
    <property type="match status" value="1"/>
</dbReference>
<evidence type="ECO:0000256" key="3">
    <source>
        <dbReference type="ARBA" id="ARBA00022980"/>
    </source>
</evidence>
<dbReference type="InterPro" id="IPR000231">
    <property type="entry name" value="Ribosomal_eL30"/>
</dbReference>
<dbReference type="GO" id="GO:0003723">
    <property type="term" value="F:RNA binding"/>
    <property type="evidence" value="ECO:0007669"/>
    <property type="project" value="InterPro"/>
</dbReference>
<dbReference type="InterPro" id="IPR008942">
    <property type="entry name" value="ENTH_VHS"/>
</dbReference>
<dbReference type="GO" id="GO:0022625">
    <property type="term" value="C:cytosolic large ribosomal subunit"/>
    <property type="evidence" value="ECO:0007669"/>
    <property type="project" value="InterPro"/>
</dbReference>
<dbReference type="PROSITE" id="PS50800">
    <property type="entry name" value="SAP"/>
    <property type="match status" value="1"/>
</dbReference>
<dbReference type="FunFam" id="3.30.1330.30:FF:000001">
    <property type="entry name" value="60S ribosomal protein L30"/>
    <property type="match status" value="1"/>
</dbReference>
<dbReference type="SUPFAM" id="SSF54928">
    <property type="entry name" value="RNA-binding domain, RBD"/>
    <property type="match status" value="1"/>
</dbReference>
<dbReference type="SMART" id="SM00513">
    <property type="entry name" value="SAP"/>
    <property type="match status" value="1"/>
</dbReference>
<dbReference type="Proteomes" id="UP000298416">
    <property type="component" value="Unassembled WGS sequence"/>
</dbReference>
<evidence type="ECO:0000313" key="8">
    <source>
        <dbReference type="EMBL" id="KAG6386710.1"/>
    </source>
</evidence>
<dbReference type="InterPro" id="IPR032552">
    <property type="entry name" value="RSB_motif"/>
</dbReference>
<dbReference type="Gene3D" id="1.25.40.90">
    <property type="match status" value="1"/>
</dbReference>
<keyword evidence="3" id="KW-0689">Ribosomal protein</keyword>
<dbReference type="InterPro" id="IPR022991">
    <property type="entry name" value="Ribosomal_eL30_CS"/>
</dbReference>
<feature type="compositionally biased region" description="Polar residues" evidence="5">
    <location>
        <begin position="590"/>
        <end position="599"/>
    </location>
</feature>
<feature type="domain" description="CID" evidence="7">
    <location>
        <begin position="859"/>
        <end position="955"/>
    </location>
</feature>
<feature type="region of interest" description="Disordered" evidence="5">
    <location>
        <begin position="54"/>
        <end position="79"/>
    </location>
</feature>
<evidence type="ECO:0008006" key="10">
    <source>
        <dbReference type="Google" id="ProtNLM"/>
    </source>
</evidence>
<dbReference type="HAMAP" id="MF_00481">
    <property type="entry name" value="Ribosomal_eL30"/>
    <property type="match status" value="1"/>
</dbReference>
<keyword evidence="4" id="KW-0687">Ribonucleoprotein</keyword>
<dbReference type="EMBL" id="PNBA02000021">
    <property type="protein sequence ID" value="KAG6386710.1"/>
    <property type="molecule type" value="Genomic_DNA"/>
</dbReference>
<feature type="compositionally biased region" description="Pro residues" evidence="5">
    <location>
        <begin position="602"/>
        <end position="617"/>
    </location>
</feature>
<feature type="compositionally biased region" description="Polar residues" evidence="5">
    <location>
        <begin position="369"/>
        <end position="379"/>
    </location>
</feature>